<dbReference type="OrthoDB" id="9797178at2"/>
<dbReference type="CDD" id="cd04301">
    <property type="entry name" value="NAT_SF"/>
    <property type="match status" value="1"/>
</dbReference>
<dbReference type="GO" id="GO:0016747">
    <property type="term" value="F:acyltransferase activity, transferring groups other than amino-acyl groups"/>
    <property type="evidence" value="ECO:0007669"/>
    <property type="project" value="InterPro"/>
</dbReference>
<feature type="domain" description="N-acetyltransferase" evidence="1">
    <location>
        <begin position="9"/>
        <end position="149"/>
    </location>
</feature>
<evidence type="ECO:0000313" key="3">
    <source>
        <dbReference type="Proteomes" id="UP000248012"/>
    </source>
</evidence>
<dbReference type="Pfam" id="PF00583">
    <property type="entry name" value="Acetyltransf_1"/>
    <property type="match status" value="1"/>
</dbReference>
<proteinExistence type="predicted"/>
<accession>A0A2V4MTZ2</accession>
<protein>
    <recommendedName>
        <fullName evidence="1">N-acetyltransferase domain-containing protein</fullName>
    </recommendedName>
</protein>
<sequence length="168" mass="18275">MGLHTINRVNLRPVEADDQLAVSILLGTVFDSPDPARMISKLRENQEVALEMLGQQDGKVYGYIAFTRHPRPSGWWGLSLVAVSSAYQSAGLGGRLIRNGLDEARKSGAPAVTVQGDKGYYERFGFSSHAARNLRVSHGADMTMIYPFATGTSGYRGTLTFPAAYTSF</sequence>
<comment type="caution">
    <text evidence="2">The sequence shown here is derived from an EMBL/GenBank/DDBJ whole genome shotgun (WGS) entry which is preliminary data.</text>
</comment>
<dbReference type="EMBL" id="QFVT01000002">
    <property type="protein sequence ID" value="PYC48979.1"/>
    <property type="molecule type" value="Genomic_DNA"/>
</dbReference>
<dbReference type="Gene3D" id="3.40.630.30">
    <property type="match status" value="1"/>
</dbReference>
<dbReference type="SUPFAM" id="SSF55729">
    <property type="entry name" value="Acyl-CoA N-acyltransferases (Nat)"/>
    <property type="match status" value="1"/>
</dbReference>
<dbReference type="InterPro" id="IPR016181">
    <property type="entry name" value="Acyl_CoA_acyltransferase"/>
</dbReference>
<dbReference type="RefSeq" id="WP_110794556.1">
    <property type="nucleotide sequence ID" value="NZ_KZ826481.1"/>
</dbReference>
<name>A0A2V4MTZ2_9RHOB</name>
<evidence type="ECO:0000313" key="2">
    <source>
        <dbReference type="EMBL" id="PYC48979.1"/>
    </source>
</evidence>
<dbReference type="InterPro" id="IPR000182">
    <property type="entry name" value="GNAT_dom"/>
</dbReference>
<organism evidence="2 3">
    <name type="scientific">Litorivita pollutaquae</name>
    <dbReference type="NCBI Taxonomy" id="2200892"/>
    <lineage>
        <taxon>Bacteria</taxon>
        <taxon>Pseudomonadati</taxon>
        <taxon>Pseudomonadota</taxon>
        <taxon>Alphaproteobacteria</taxon>
        <taxon>Rhodobacterales</taxon>
        <taxon>Paracoccaceae</taxon>
        <taxon>Litorivita</taxon>
    </lineage>
</organism>
<dbReference type="PROSITE" id="PS51186">
    <property type="entry name" value="GNAT"/>
    <property type="match status" value="1"/>
</dbReference>
<reference evidence="2 3" key="1">
    <citation type="submission" date="2018-05" db="EMBL/GenBank/DDBJ databases">
        <title>Oceanovita maritima gen. nov., sp. nov., a marine bacterium in the family Rhodobacteraceae isolated from surface seawater of Lundu port Xiamen, China.</title>
        <authorList>
            <person name="Hetharua B.H."/>
            <person name="Min D."/>
            <person name="Liao H."/>
            <person name="Tian Y."/>
        </authorList>
    </citation>
    <scope>NUCLEOTIDE SEQUENCE [LARGE SCALE GENOMIC DNA]</scope>
    <source>
        <strain evidence="2 3">FSX-11</strain>
    </source>
</reference>
<evidence type="ECO:0000259" key="1">
    <source>
        <dbReference type="PROSITE" id="PS51186"/>
    </source>
</evidence>
<dbReference type="Proteomes" id="UP000248012">
    <property type="component" value="Unassembled WGS sequence"/>
</dbReference>
<gene>
    <name evidence="2" type="ORF">DI396_02620</name>
</gene>
<dbReference type="AlphaFoldDB" id="A0A2V4MTZ2"/>
<keyword evidence="3" id="KW-1185">Reference proteome</keyword>